<organism evidence="1 2">
    <name type="scientific">Bauhinia variegata</name>
    <name type="common">Purple orchid tree</name>
    <name type="synonym">Phanera variegata</name>
    <dbReference type="NCBI Taxonomy" id="167791"/>
    <lineage>
        <taxon>Eukaryota</taxon>
        <taxon>Viridiplantae</taxon>
        <taxon>Streptophyta</taxon>
        <taxon>Embryophyta</taxon>
        <taxon>Tracheophyta</taxon>
        <taxon>Spermatophyta</taxon>
        <taxon>Magnoliopsida</taxon>
        <taxon>eudicotyledons</taxon>
        <taxon>Gunneridae</taxon>
        <taxon>Pentapetalae</taxon>
        <taxon>rosids</taxon>
        <taxon>fabids</taxon>
        <taxon>Fabales</taxon>
        <taxon>Fabaceae</taxon>
        <taxon>Cercidoideae</taxon>
        <taxon>Cercideae</taxon>
        <taxon>Bauhiniinae</taxon>
        <taxon>Bauhinia</taxon>
    </lineage>
</organism>
<accession>A0ACB9MZH8</accession>
<proteinExistence type="predicted"/>
<evidence type="ECO:0000313" key="1">
    <source>
        <dbReference type="EMBL" id="KAI4329133.1"/>
    </source>
</evidence>
<sequence length="564" mass="63653">MDTVEKRNGDYAPLGNSEGTQLGKFDRPLPCFGCGIGWFSLLLGFVCPLMWYYATILYFGNYYHKDPRERAGLAASAIAALIFSIAVLITIAAFLLKYSFVNVPLVTTNTSPRPKQLHFDNRKANIKQQCLKRAHFPPWKKYKKRCCRPFGCSPAADHRLRRSYSLFLSSGTLLIFILATAIVFIFIIIPPLGSFTSHIFKPHLVKKSWDSLNLVLVLFAIVCGFLSRNSNESPRSYEDDNFSNAPRDYVSAETPRRWYVSADCTPYRSFNRLRSTNSYPDLRQESSWVSGDERWRFYDDTHVNGYHGLDRLLRPEADEKEMAIKIKNIAVDTFIASTEEFPLHRRSHSRGDHLLHLSRYHRRPQLSPQKLYPFAFKTATLSTTSAAAATTTTTFSSMRVLKTKPHIGGVISHKPHIPNKRETSKLEEKVIANNESQLNLIPPPPLPPPPFKVPVWKFRVQGDYVRVDSIGSSCSSSSDLDEVGDLLSNQTSPLNSPSTPNGGESTVPLFCPSPDVDTKADTFIARFRAGEIGEDELNEGEAGDREIQSRYFPSRNQRRTAVLS</sequence>
<reference evidence="1 2" key="1">
    <citation type="journal article" date="2022" name="DNA Res.">
        <title>Chromosomal-level genome assembly of the orchid tree Bauhinia variegata (Leguminosae; Cercidoideae) supports the allotetraploid origin hypothesis of Bauhinia.</title>
        <authorList>
            <person name="Zhong Y."/>
            <person name="Chen Y."/>
            <person name="Zheng D."/>
            <person name="Pang J."/>
            <person name="Liu Y."/>
            <person name="Luo S."/>
            <person name="Meng S."/>
            <person name="Qian L."/>
            <person name="Wei D."/>
            <person name="Dai S."/>
            <person name="Zhou R."/>
        </authorList>
    </citation>
    <scope>NUCLEOTIDE SEQUENCE [LARGE SCALE GENOMIC DNA]</scope>
    <source>
        <strain evidence="1">BV-YZ2020</strain>
    </source>
</reference>
<dbReference type="EMBL" id="CM039433">
    <property type="protein sequence ID" value="KAI4329133.1"/>
    <property type="molecule type" value="Genomic_DNA"/>
</dbReference>
<gene>
    <name evidence="1" type="ORF">L6164_021429</name>
</gene>
<evidence type="ECO:0000313" key="2">
    <source>
        <dbReference type="Proteomes" id="UP000828941"/>
    </source>
</evidence>
<comment type="caution">
    <text evidence="1">The sequence shown here is derived from an EMBL/GenBank/DDBJ whole genome shotgun (WGS) entry which is preliminary data.</text>
</comment>
<keyword evidence="2" id="KW-1185">Reference proteome</keyword>
<name>A0ACB9MZH8_BAUVA</name>
<dbReference type="Proteomes" id="UP000828941">
    <property type="component" value="Chromosome 8"/>
</dbReference>
<protein>
    <submittedName>
        <fullName evidence="1">Uncharacterized protein</fullName>
    </submittedName>
</protein>